<dbReference type="EMBL" id="AEWT01000010">
    <property type="protein sequence ID" value="EGC69886.1"/>
    <property type="molecule type" value="Genomic_DNA"/>
</dbReference>
<dbReference type="RefSeq" id="WP_005234019.1">
    <property type="nucleotide sequence ID" value="NZ_GL872323.1"/>
</dbReference>
<keyword evidence="1" id="KW-1133">Transmembrane helix</keyword>
<keyword evidence="1" id="KW-0472">Membrane</keyword>
<evidence type="ECO:0000313" key="3">
    <source>
        <dbReference type="Proteomes" id="UP000004835"/>
    </source>
</evidence>
<dbReference type="AlphaFoldDB" id="F0EII6"/>
<accession>F0EII6</accession>
<feature type="transmembrane region" description="Helical" evidence="1">
    <location>
        <begin position="35"/>
        <end position="55"/>
    </location>
</feature>
<evidence type="ECO:0000256" key="1">
    <source>
        <dbReference type="SAM" id="Phobius"/>
    </source>
</evidence>
<keyword evidence="1" id="KW-0812">Transmembrane</keyword>
<organism evidence="2 3">
    <name type="scientific">Enterococcus casseliflavus ATCC 12755</name>
    <dbReference type="NCBI Taxonomy" id="888066"/>
    <lineage>
        <taxon>Bacteria</taxon>
        <taxon>Bacillati</taxon>
        <taxon>Bacillota</taxon>
        <taxon>Bacilli</taxon>
        <taxon>Lactobacillales</taxon>
        <taxon>Enterococcaceae</taxon>
        <taxon>Enterococcus</taxon>
    </lineage>
</organism>
<name>F0EII6_ENTCA</name>
<reference evidence="2 3" key="1">
    <citation type="submission" date="2011-01" db="EMBL/GenBank/DDBJ databases">
        <authorList>
            <person name="Muzny D."/>
            <person name="Qin X."/>
            <person name="Deng J."/>
            <person name="Jiang H."/>
            <person name="Liu Y."/>
            <person name="Qu J."/>
            <person name="Song X.-Z."/>
            <person name="Zhang L."/>
            <person name="Thornton R."/>
            <person name="Coyle M."/>
            <person name="Francisco L."/>
            <person name="Jackson L."/>
            <person name="Javaid M."/>
            <person name="Korchina V."/>
            <person name="Kovar C."/>
            <person name="Mata R."/>
            <person name="Mathew T."/>
            <person name="Ngo R."/>
            <person name="Nguyen L."/>
            <person name="Nguyen N."/>
            <person name="Okwuonu G."/>
            <person name="Ongeri F."/>
            <person name="Pham C."/>
            <person name="Simmons D."/>
            <person name="Wilczek-Boney K."/>
            <person name="Hale W."/>
            <person name="Jakkamsetti A."/>
            <person name="Pham P."/>
            <person name="Ruth R."/>
            <person name="San Lucas F."/>
            <person name="Warren J."/>
            <person name="Zhang J."/>
            <person name="Zhao Z."/>
            <person name="Zhou C."/>
            <person name="Zhu D."/>
            <person name="Lee S."/>
            <person name="Bess C."/>
            <person name="Blankenburg K."/>
            <person name="Forbes L."/>
            <person name="Fu Q."/>
            <person name="Gubbala S."/>
            <person name="Hirani K."/>
            <person name="Jayaseelan J.C."/>
            <person name="Lara F."/>
            <person name="Munidasa M."/>
            <person name="Palculict T."/>
            <person name="Patil S."/>
            <person name="Pu L.-L."/>
            <person name="Saada N."/>
            <person name="Tang L."/>
            <person name="Weissenberger G."/>
            <person name="Zhu Y."/>
            <person name="Hemphill L."/>
            <person name="Shang Y."/>
            <person name="Youmans B."/>
            <person name="Ayvaz T."/>
            <person name="Ross M."/>
            <person name="Santibanez J."/>
            <person name="Aqrawi P."/>
            <person name="Gross S."/>
            <person name="Joshi V."/>
            <person name="Fowler G."/>
            <person name="Nazareth L."/>
            <person name="Reid J."/>
            <person name="Worley K."/>
            <person name="Petrosino J."/>
            <person name="Highlander S."/>
            <person name="Gibbs R."/>
        </authorList>
    </citation>
    <scope>NUCLEOTIDE SEQUENCE [LARGE SCALE GENOMIC DNA]</scope>
    <source>
        <strain evidence="2 3">ATCC 12755</strain>
    </source>
</reference>
<protein>
    <submittedName>
        <fullName evidence="2">Uncharacterized protein</fullName>
    </submittedName>
</protein>
<sequence length="203" mass="24047">MLTEYILIIFSILIFLTIAISFIRKKYNSHSMYKLTNLLIYFLELFLAGTLLNLLFDANTFQTSKSGFLIFKDYVYANSIYSIIITMVIKFWDGTTIDSINSLQKQVKDFLLLLELRDTGSIRNKFQSFKNHYRFHYRIGSLDNFTLNEVNEVTIAIQNFLDNEIREKDLILFLKNKQILLEDERNIVNFGWQSSLFLRMLKN</sequence>
<dbReference type="HOGENOM" id="CLU_1346483_0_0_9"/>
<comment type="caution">
    <text evidence="2">The sequence shown here is derived from an EMBL/GenBank/DDBJ whole genome shotgun (WGS) entry which is preliminary data.</text>
</comment>
<dbReference type="Proteomes" id="UP000004835">
    <property type="component" value="Unassembled WGS sequence"/>
</dbReference>
<proteinExistence type="predicted"/>
<feature type="transmembrane region" description="Helical" evidence="1">
    <location>
        <begin position="75"/>
        <end position="92"/>
    </location>
</feature>
<feature type="transmembrane region" description="Helical" evidence="1">
    <location>
        <begin position="6"/>
        <end position="23"/>
    </location>
</feature>
<evidence type="ECO:0000313" key="2">
    <source>
        <dbReference type="EMBL" id="EGC69886.1"/>
    </source>
</evidence>
<gene>
    <name evidence="2" type="ORF">HMPREF9087_1274</name>
</gene>